<evidence type="ECO:0000313" key="1">
    <source>
        <dbReference type="EMBL" id="KAK9396026.1"/>
    </source>
</evidence>
<dbReference type="AlphaFoldDB" id="A0AAW1B2L6"/>
<name>A0AAW1B2L6_CROAD</name>
<organism evidence="1 2">
    <name type="scientific">Crotalus adamanteus</name>
    <name type="common">Eastern diamondback rattlesnake</name>
    <dbReference type="NCBI Taxonomy" id="8729"/>
    <lineage>
        <taxon>Eukaryota</taxon>
        <taxon>Metazoa</taxon>
        <taxon>Chordata</taxon>
        <taxon>Craniata</taxon>
        <taxon>Vertebrata</taxon>
        <taxon>Euteleostomi</taxon>
        <taxon>Lepidosauria</taxon>
        <taxon>Squamata</taxon>
        <taxon>Bifurcata</taxon>
        <taxon>Unidentata</taxon>
        <taxon>Episquamata</taxon>
        <taxon>Toxicofera</taxon>
        <taxon>Serpentes</taxon>
        <taxon>Colubroidea</taxon>
        <taxon>Viperidae</taxon>
        <taxon>Crotalinae</taxon>
        <taxon>Crotalus</taxon>
    </lineage>
</organism>
<keyword evidence="1" id="KW-0675">Receptor</keyword>
<dbReference type="EMBL" id="JAOTOJ010000008">
    <property type="protein sequence ID" value="KAK9396026.1"/>
    <property type="molecule type" value="Genomic_DNA"/>
</dbReference>
<dbReference type="Proteomes" id="UP001474421">
    <property type="component" value="Unassembled WGS sequence"/>
</dbReference>
<keyword evidence="2" id="KW-1185">Reference proteome</keyword>
<evidence type="ECO:0000313" key="2">
    <source>
        <dbReference type="Proteomes" id="UP001474421"/>
    </source>
</evidence>
<proteinExistence type="predicted"/>
<protein>
    <submittedName>
        <fullName evidence="1">ADCYAP1R1: Pituitary adenylate cyclase-activating polypeptide type I receptor</fullName>
    </submittedName>
</protein>
<gene>
    <name evidence="1" type="ORF">NXF25_019387</name>
</gene>
<reference evidence="1 2" key="1">
    <citation type="journal article" date="2024" name="Proc. Natl. Acad. Sci. U.S.A.">
        <title>The genetic regulatory architecture and epigenomic basis for age-related changes in rattlesnake venom.</title>
        <authorList>
            <person name="Hogan M.P."/>
            <person name="Holding M.L."/>
            <person name="Nystrom G.S."/>
            <person name="Colston T.J."/>
            <person name="Bartlett D.A."/>
            <person name="Mason A.J."/>
            <person name="Ellsworth S.A."/>
            <person name="Rautsaw R.M."/>
            <person name="Lawrence K.C."/>
            <person name="Strickland J.L."/>
            <person name="He B."/>
            <person name="Fraser P."/>
            <person name="Margres M.J."/>
            <person name="Gilbert D.M."/>
            <person name="Gibbs H.L."/>
            <person name="Parkinson C.L."/>
            <person name="Rokyta D.R."/>
        </authorList>
    </citation>
    <scope>NUCLEOTIDE SEQUENCE [LARGE SCALE GENOMIC DNA]</scope>
    <source>
        <strain evidence="1">DRR0105</strain>
    </source>
</reference>
<sequence>MHSNCFIKKEQEACLDTIQKLTAAMTVNGSSPGTCWNPSQMTSFLSFQISNSAKSVKSCRITKSVRKIIRGDHHGAQHSCC</sequence>
<accession>A0AAW1B2L6</accession>
<comment type="caution">
    <text evidence="1">The sequence shown here is derived from an EMBL/GenBank/DDBJ whole genome shotgun (WGS) entry which is preliminary data.</text>
</comment>